<dbReference type="EMBL" id="CP139487">
    <property type="protein sequence ID" value="WPU67070.1"/>
    <property type="molecule type" value="Genomic_DNA"/>
</dbReference>
<keyword evidence="6 8" id="KW-0472">Membrane</keyword>
<evidence type="ECO:0000256" key="5">
    <source>
        <dbReference type="ARBA" id="ARBA00022989"/>
    </source>
</evidence>
<keyword evidence="10" id="KW-1185">Reference proteome</keyword>
<dbReference type="AlphaFoldDB" id="A0AAX4HV64"/>
<dbReference type="RefSeq" id="WP_321399899.1">
    <property type="nucleotide sequence ID" value="NZ_CP139487.1"/>
</dbReference>
<dbReference type="InterPro" id="IPR003400">
    <property type="entry name" value="ExbD"/>
</dbReference>
<evidence type="ECO:0000313" key="9">
    <source>
        <dbReference type="EMBL" id="WPU67070.1"/>
    </source>
</evidence>
<dbReference type="KEGG" id="psti:SOO65_09925"/>
<keyword evidence="4 7" id="KW-0812">Transmembrane</keyword>
<protein>
    <submittedName>
        <fullName evidence="9">Biopolymer transporter ExbD</fullName>
    </submittedName>
</protein>
<gene>
    <name evidence="9" type="ORF">SOO65_09925</name>
</gene>
<evidence type="ECO:0000256" key="7">
    <source>
        <dbReference type="RuleBase" id="RU003879"/>
    </source>
</evidence>
<keyword evidence="7" id="KW-0813">Transport</keyword>
<feature type="transmembrane region" description="Helical" evidence="8">
    <location>
        <begin position="12"/>
        <end position="36"/>
    </location>
</feature>
<evidence type="ECO:0000256" key="4">
    <source>
        <dbReference type="ARBA" id="ARBA00022692"/>
    </source>
</evidence>
<keyword evidence="5 8" id="KW-1133">Transmembrane helix</keyword>
<dbReference type="PANTHER" id="PTHR30558">
    <property type="entry name" value="EXBD MEMBRANE COMPONENT OF PMF-DRIVEN MACROMOLECULE IMPORT SYSTEM"/>
    <property type="match status" value="1"/>
</dbReference>
<evidence type="ECO:0000256" key="1">
    <source>
        <dbReference type="ARBA" id="ARBA00004162"/>
    </source>
</evidence>
<dbReference type="PANTHER" id="PTHR30558:SF3">
    <property type="entry name" value="BIOPOLYMER TRANSPORT PROTEIN EXBD-RELATED"/>
    <property type="match status" value="1"/>
</dbReference>
<evidence type="ECO:0000256" key="8">
    <source>
        <dbReference type="SAM" id="Phobius"/>
    </source>
</evidence>
<dbReference type="GO" id="GO:0022857">
    <property type="term" value="F:transmembrane transporter activity"/>
    <property type="evidence" value="ECO:0007669"/>
    <property type="project" value="InterPro"/>
</dbReference>
<accession>A0AAX4HV64</accession>
<comment type="subcellular location">
    <subcellularLocation>
        <location evidence="1">Cell membrane</location>
        <topology evidence="1">Single-pass membrane protein</topology>
    </subcellularLocation>
    <subcellularLocation>
        <location evidence="7">Cell membrane</location>
        <topology evidence="7">Single-pass type II membrane protein</topology>
    </subcellularLocation>
</comment>
<keyword evidence="7" id="KW-0653">Protein transport</keyword>
<dbReference type="GO" id="GO:0005886">
    <property type="term" value="C:plasma membrane"/>
    <property type="evidence" value="ECO:0007669"/>
    <property type="project" value="UniProtKB-SubCell"/>
</dbReference>
<dbReference type="GO" id="GO:0015031">
    <property type="term" value="P:protein transport"/>
    <property type="evidence" value="ECO:0007669"/>
    <property type="project" value="UniProtKB-KW"/>
</dbReference>
<reference evidence="9 10" key="1">
    <citation type="submission" date="2023-11" db="EMBL/GenBank/DDBJ databases">
        <title>Peredibacter starrii A3.12.</title>
        <authorList>
            <person name="Mitchell R.J."/>
        </authorList>
    </citation>
    <scope>NUCLEOTIDE SEQUENCE [LARGE SCALE GENOMIC DNA]</scope>
    <source>
        <strain evidence="9 10">A3.12</strain>
    </source>
</reference>
<dbReference type="Proteomes" id="UP001324634">
    <property type="component" value="Chromosome"/>
</dbReference>
<keyword evidence="3" id="KW-1003">Cell membrane</keyword>
<evidence type="ECO:0000256" key="3">
    <source>
        <dbReference type="ARBA" id="ARBA00022475"/>
    </source>
</evidence>
<organism evidence="9 10">
    <name type="scientific">Peredibacter starrii</name>
    <dbReference type="NCBI Taxonomy" id="28202"/>
    <lineage>
        <taxon>Bacteria</taxon>
        <taxon>Pseudomonadati</taxon>
        <taxon>Bdellovibrionota</taxon>
        <taxon>Bacteriovoracia</taxon>
        <taxon>Bacteriovoracales</taxon>
        <taxon>Bacteriovoracaceae</taxon>
        <taxon>Peredibacter</taxon>
    </lineage>
</organism>
<sequence>MKVGHKIKKPEKLNLVPILDSVFIFIFFLLMSAQFVDVYEIGSSVPMTKEAKDEKQEKDPLNLTLEISKEQIVVKTGLRNPRSRTFASEQKTEMKDYLAELKRQNPKENTMILKTDPKVPFQTLITVIDSTKENKEAKDMLFPQIVFDNNGVK</sequence>
<name>A0AAX4HV64_9BACT</name>
<evidence type="ECO:0000313" key="10">
    <source>
        <dbReference type="Proteomes" id="UP001324634"/>
    </source>
</evidence>
<evidence type="ECO:0000256" key="2">
    <source>
        <dbReference type="ARBA" id="ARBA00005811"/>
    </source>
</evidence>
<dbReference type="Pfam" id="PF02472">
    <property type="entry name" value="ExbD"/>
    <property type="match status" value="1"/>
</dbReference>
<comment type="similarity">
    <text evidence="2 7">Belongs to the ExbD/TolR family.</text>
</comment>
<evidence type="ECO:0000256" key="6">
    <source>
        <dbReference type="ARBA" id="ARBA00023136"/>
    </source>
</evidence>
<proteinExistence type="inferred from homology"/>